<keyword evidence="3" id="KW-0479">Metal-binding</keyword>
<keyword evidence="9" id="KW-1185">Reference proteome</keyword>
<keyword evidence="7" id="KW-0003">3Fe-4S</keyword>
<evidence type="ECO:0000256" key="1">
    <source>
        <dbReference type="ARBA" id="ARBA00001927"/>
    </source>
</evidence>
<dbReference type="Gene3D" id="3.30.70.20">
    <property type="match status" value="1"/>
</dbReference>
<protein>
    <submittedName>
        <fullName evidence="8">Ferredoxin</fullName>
    </submittedName>
</protein>
<evidence type="ECO:0000256" key="6">
    <source>
        <dbReference type="ARBA" id="ARBA00023014"/>
    </source>
</evidence>
<proteinExistence type="predicted"/>
<dbReference type="RefSeq" id="WP_377002035.1">
    <property type="nucleotide sequence ID" value="NZ_JBHSQE010000009.1"/>
</dbReference>
<evidence type="ECO:0000256" key="4">
    <source>
        <dbReference type="ARBA" id="ARBA00022982"/>
    </source>
</evidence>
<dbReference type="Pfam" id="PF13459">
    <property type="entry name" value="Fer4_15"/>
    <property type="match status" value="1"/>
</dbReference>
<evidence type="ECO:0000313" key="9">
    <source>
        <dbReference type="Proteomes" id="UP001596244"/>
    </source>
</evidence>
<name>A0ABW1QDC4_9CORY</name>
<evidence type="ECO:0000256" key="2">
    <source>
        <dbReference type="ARBA" id="ARBA00022448"/>
    </source>
</evidence>
<accession>A0ABW1QDC4</accession>
<keyword evidence="2" id="KW-0813">Transport</keyword>
<dbReference type="EMBL" id="JBHSQE010000009">
    <property type="protein sequence ID" value="MFC6147427.1"/>
    <property type="molecule type" value="Genomic_DNA"/>
</dbReference>
<keyword evidence="6" id="KW-0411">Iron-sulfur</keyword>
<reference evidence="9" key="1">
    <citation type="journal article" date="2019" name="Int. J. Syst. Evol. Microbiol.">
        <title>The Global Catalogue of Microorganisms (GCM) 10K type strain sequencing project: providing services to taxonomists for standard genome sequencing and annotation.</title>
        <authorList>
            <consortium name="The Broad Institute Genomics Platform"/>
            <consortium name="The Broad Institute Genome Sequencing Center for Infectious Disease"/>
            <person name="Wu L."/>
            <person name="Ma J."/>
        </authorList>
    </citation>
    <scope>NUCLEOTIDE SEQUENCE [LARGE SCALE GENOMIC DNA]</scope>
    <source>
        <strain evidence="9">CCUG 51943</strain>
    </source>
</reference>
<dbReference type="Proteomes" id="UP001596244">
    <property type="component" value="Unassembled WGS sequence"/>
</dbReference>
<evidence type="ECO:0000256" key="3">
    <source>
        <dbReference type="ARBA" id="ARBA00022723"/>
    </source>
</evidence>
<evidence type="ECO:0000313" key="8">
    <source>
        <dbReference type="EMBL" id="MFC6147427.1"/>
    </source>
</evidence>
<organism evidence="8 9">
    <name type="scientific">Corynebacterium nasicanis</name>
    <dbReference type="NCBI Taxonomy" id="1448267"/>
    <lineage>
        <taxon>Bacteria</taxon>
        <taxon>Bacillati</taxon>
        <taxon>Actinomycetota</taxon>
        <taxon>Actinomycetes</taxon>
        <taxon>Mycobacteriales</taxon>
        <taxon>Corynebacteriaceae</taxon>
        <taxon>Corynebacterium</taxon>
    </lineage>
</organism>
<gene>
    <name evidence="8" type="ORF">ACFPUZ_11505</name>
</gene>
<dbReference type="PANTHER" id="PTHR36923:SF3">
    <property type="entry name" value="FERREDOXIN"/>
    <property type="match status" value="1"/>
</dbReference>
<comment type="caution">
    <text evidence="8">The sequence shown here is derived from an EMBL/GenBank/DDBJ whole genome shotgun (WGS) entry which is preliminary data.</text>
</comment>
<dbReference type="PANTHER" id="PTHR36923">
    <property type="entry name" value="FERREDOXIN"/>
    <property type="match status" value="1"/>
</dbReference>
<dbReference type="SUPFAM" id="SSF54862">
    <property type="entry name" value="4Fe-4S ferredoxins"/>
    <property type="match status" value="1"/>
</dbReference>
<evidence type="ECO:0000256" key="5">
    <source>
        <dbReference type="ARBA" id="ARBA00023004"/>
    </source>
</evidence>
<comment type="cofactor">
    <cofactor evidence="1">
        <name>[3Fe-4S] cluster</name>
        <dbReference type="ChEBI" id="CHEBI:21137"/>
    </cofactor>
</comment>
<evidence type="ECO:0000256" key="7">
    <source>
        <dbReference type="ARBA" id="ARBA00023291"/>
    </source>
</evidence>
<dbReference type="InterPro" id="IPR051269">
    <property type="entry name" value="Fe-S_cluster_ET"/>
</dbReference>
<keyword evidence="5" id="KW-0408">Iron</keyword>
<sequence length="64" mass="6898">MNRLRLDTDRCQAHGLCEQAAPDLVHLDDEDNLIIDVPGELSGAQLDAARDAVRACPVSALSLE</sequence>
<keyword evidence="4" id="KW-0249">Electron transport</keyword>